<dbReference type="GO" id="GO:0061733">
    <property type="term" value="F:protein-lysine-acetyltransferase activity"/>
    <property type="evidence" value="ECO:0007669"/>
    <property type="project" value="TreeGrafter"/>
</dbReference>
<dbReference type="Proteomes" id="UP000198287">
    <property type="component" value="Unassembled WGS sequence"/>
</dbReference>
<protein>
    <submittedName>
        <fullName evidence="13">N-acetyltransferase ESCO1</fullName>
    </submittedName>
</protein>
<dbReference type="GO" id="GO:0007064">
    <property type="term" value="P:mitotic sister chromatid cohesion"/>
    <property type="evidence" value="ECO:0007669"/>
    <property type="project" value="TreeGrafter"/>
</dbReference>
<dbReference type="OrthoDB" id="428854at2759"/>
<evidence type="ECO:0000259" key="11">
    <source>
        <dbReference type="Pfam" id="PF13878"/>
    </source>
</evidence>
<feature type="region of interest" description="Disordered" evidence="10">
    <location>
        <begin position="96"/>
        <end position="118"/>
    </location>
</feature>
<comment type="similarity">
    <text evidence="2">Belongs to the acetyltransferase family. ECO subfamily.</text>
</comment>
<dbReference type="AlphaFoldDB" id="A0A226EVG5"/>
<evidence type="ECO:0000256" key="8">
    <source>
        <dbReference type="ARBA" id="ARBA00023306"/>
    </source>
</evidence>
<evidence type="ECO:0000256" key="10">
    <source>
        <dbReference type="SAM" id="MobiDB-lite"/>
    </source>
</evidence>
<keyword evidence="8" id="KW-0131">Cell cycle</keyword>
<evidence type="ECO:0000256" key="5">
    <source>
        <dbReference type="ARBA" id="ARBA00022771"/>
    </source>
</evidence>
<evidence type="ECO:0000313" key="13">
    <source>
        <dbReference type="EMBL" id="OXA61198.1"/>
    </source>
</evidence>
<evidence type="ECO:0000256" key="1">
    <source>
        <dbReference type="ARBA" id="ARBA00004123"/>
    </source>
</evidence>
<comment type="subcellular location">
    <subcellularLocation>
        <location evidence="1">Nucleus</location>
    </subcellularLocation>
</comment>
<keyword evidence="3 13" id="KW-0808">Transferase</keyword>
<proteinExistence type="inferred from homology"/>
<evidence type="ECO:0000256" key="4">
    <source>
        <dbReference type="ARBA" id="ARBA00022723"/>
    </source>
</evidence>
<sequence length="427" mass="47595">MPLLVGADFSPGFLTSGGSSAATALAALFWKIDLVVFRHVSVFHFIPLPPQITNCINMSTPTTPKTTNSSISNGTKRCHSPFFPNEDISNLENDRLEKEEGVVSPSPSSSSVSSSSCTNSPKMFPIFQKNYRPKETNLLRSVKLEVEKVTPKKRKKTLLTKETNGMTQMVLDAGQKQIGPKYCDECGLLYSPGDFIDEEEHRKAHVRIQNTFQLTLWKDAKILFNYHDGCQIIMVLATDVARVKNRLRDFLAWLDSELGAGYDPSGTRKSERIFLYTSRTTRKNVVRILGCGIMELPDISRMITSPLLVDEKGFTSQNSMEFDSISTTSSPTSQSQSQNDDDDNTTTTVQKNHSNHEVLIGVTRLWTDSGFRRRNIASKMCEIMRFNSGILGYVVPKENFGILEPSDDGRAFMAKFSGGGGAIYTYM</sequence>
<keyword evidence="4" id="KW-0479">Metal-binding</keyword>
<gene>
    <name evidence="13" type="ORF">Fcan01_04407</name>
</gene>
<keyword evidence="14" id="KW-1185">Reference proteome</keyword>
<evidence type="ECO:0000259" key="12">
    <source>
        <dbReference type="Pfam" id="PF13880"/>
    </source>
</evidence>
<feature type="compositionally biased region" description="Low complexity" evidence="10">
    <location>
        <begin position="102"/>
        <end position="116"/>
    </location>
</feature>
<evidence type="ECO:0000256" key="6">
    <source>
        <dbReference type="ARBA" id="ARBA00022833"/>
    </source>
</evidence>
<evidence type="ECO:0000313" key="14">
    <source>
        <dbReference type="Proteomes" id="UP000198287"/>
    </source>
</evidence>
<feature type="region of interest" description="Disordered" evidence="10">
    <location>
        <begin position="321"/>
        <end position="353"/>
    </location>
</feature>
<reference evidence="13 14" key="1">
    <citation type="submission" date="2015-12" db="EMBL/GenBank/DDBJ databases">
        <title>The genome of Folsomia candida.</title>
        <authorList>
            <person name="Faddeeva A."/>
            <person name="Derks M.F."/>
            <person name="Anvar Y."/>
            <person name="Smit S."/>
            <person name="Van Straalen N."/>
            <person name="Roelofs D."/>
        </authorList>
    </citation>
    <scope>NUCLEOTIDE SEQUENCE [LARGE SCALE GENOMIC DNA]</scope>
    <source>
        <strain evidence="13 14">VU population</strain>
        <tissue evidence="13">Whole body</tissue>
    </source>
</reference>
<feature type="domain" description="N-acetyltransferase ESCO zinc-finger" evidence="11">
    <location>
        <begin position="168"/>
        <end position="206"/>
    </location>
</feature>
<dbReference type="InterPro" id="IPR028009">
    <property type="entry name" value="ESCO_Acetyltransf_dom"/>
</dbReference>
<name>A0A226EVG5_FOLCA</name>
<dbReference type="Pfam" id="PF13878">
    <property type="entry name" value="zf-C2H2_3"/>
    <property type="match status" value="1"/>
</dbReference>
<dbReference type="PANTHER" id="PTHR45884:SF2">
    <property type="entry name" value="N-ACETYLTRANSFERASE ECO"/>
    <property type="match status" value="1"/>
</dbReference>
<dbReference type="Pfam" id="PF13880">
    <property type="entry name" value="Acetyltransf_13"/>
    <property type="match status" value="1"/>
</dbReference>
<feature type="compositionally biased region" description="Low complexity" evidence="10">
    <location>
        <begin position="323"/>
        <end position="338"/>
    </location>
</feature>
<evidence type="ECO:0000256" key="2">
    <source>
        <dbReference type="ARBA" id="ARBA00005816"/>
    </source>
</evidence>
<feature type="compositionally biased region" description="Low complexity" evidence="10">
    <location>
        <begin position="62"/>
        <end position="73"/>
    </location>
</feature>
<dbReference type="InterPro" id="IPR028005">
    <property type="entry name" value="AcTrfase_ESCO_Znf_dom"/>
</dbReference>
<keyword evidence="9" id="KW-0012">Acyltransferase</keyword>
<feature type="domain" description="N-acetyltransferase ESCO acetyl-transferase" evidence="12">
    <location>
        <begin position="357"/>
        <end position="420"/>
    </location>
</feature>
<dbReference type="STRING" id="158441.A0A226EVG5"/>
<keyword evidence="7" id="KW-0539">Nucleus</keyword>
<comment type="caution">
    <text evidence="13">The sequence shown here is derived from an EMBL/GenBank/DDBJ whole genome shotgun (WGS) entry which is preliminary data.</text>
</comment>
<evidence type="ECO:0000256" key="3">
    <source>
        <dbReference type="ARBA" id="ARBA00022679"/>
    </source>
</evidence>
<dbReference type="GO" id="GO:0005634">
    <property type="term" value="C:nucleus"/>
    <property type="evidence" value="ECO:0007669"/>
    <property type="project" value="UniProtKB-SubCell"/>
</dbReference>
<accession>A0A226EVG5</accession>
<dbReference type="GO" id="GO:0008270">
    <property type="term" value="F:zinc ion binding"/>
    <property type="evidence" value="ECO:0007669"/>
    <property type="project" value="UniProtKB-KW"/>
</dbReference>
<evidence type="ECO:0000256" key="9">
    <source>
        <dbReference type="ARBA" id="ARBA00023315"/>
    </source>
</evidence>
<dbReference type="PANTHER" id="PTHR45884">
    <property type="entry name" value="N-ACETYLTRANSFERASE ECO"/>
    <property type="match status" value="1"/>
</dbReference>
<keyword evidence="6" id="KW-0862">Zinc</keyword>
<dbReference type="OMA" id="NIASKMC"/>
<keyword evidence="5" id="KW-0863">Zinc-finger</keyword>
<organism evidence="13 14">
    <name type="scientific">Folsomia candida</name>
    <name type="common">Springtail</name>
    <dbReference type="NCBI Taxonomy" id="158441"/>
    <lineage>
        <taxon>Eukaryota</taxon>
        <taxon>Metazoa</taxon>
        <taxon>Ecdysozoa</taxon>
        <taxon>Arthropoda</taxon>
        <taxon>Hexapoda</taxon>
        <taxon>Collembola</taxon>
        <taxon>Entomobryomorpha</taxon>
        <taxon>Isotomoidea</taxon>
        <taxon>Isotomidae</taxon>
        <taxon>Proisotominae</taxon>
        <taxon>Folsomia</taxon>
    </lineage>
</organism>
<feature type="region of interest" description="Disordered" evidence="10">
    <location>
        <begin position="62"/>
        <end position="84"/>
    </location>
</feature>
<dbReference type="EMBL" id="LNIX01000002">
    <property type="protein sequence ID" value="OXA61198.1"/>
    <property type="molecule type" value="Genomic_DNA"/>
</dbReference>
<dbReference type="GO" id="GO:0000785">
    <property type="term" value="C:chromatin"/>
    <property type="evidence" value="ECO:0007669"/>
    <property type="project" value="TreeGrafter"/>
</dbReference>
<evidence type="ECO:0000256" key="7">
    <source>
        <dbReference type="ARBA" id="ARBA00023242"/>
    </source>
</evidence>